<sequence>MTFVIKDKELPLPLEALSGGPNTTAGLTTENSNFFPSSSFSTNSQEALSARSLLFSYGGIFVSSDQFSSEYVPEGPTNPLETAAMELTRTTRLSWRSGLPASSAHALRTLRAPSLAGRITSSSFLGFFNGKGEAT</sequence>
<evidence type="ECO:0000313" key="1">
    <source>
        <dbReference type="EnsemblMetazoa" id="Aqu2.1.37118_001"/>
    </source>
</evidence>
<dbReference type="EnsemblMetazoa" id="Aqu2.1.37118_001">
    <property type="protein sequence ID" value="Aqu2.1.37118_001"/>
    <property type="gene ID" value="Aqu2.1.37118"/>
</dbReference>
<dbReference type="InParanoid" id="A0A1X7VAV7"/>
<proteinExistence type="predicted"/>
<protein>
    <submittedName>
        <fullName evidence="1">Uncharacterized protein</fullName>
    </submittedName>
</protein>
<name>A0A1X7VAV7_AMPQE</name>
<organism evidence="1">
    <name type="scientific">Amphimedon queenslandica</name>
    <name type="common">Sponge</name>
    <dbReference type="NCBI Taxonomy" id="400682"/>
    <lineage>
        <taxon>Eukaryota</taxon>
        <taxon>Metazoa</taxon>
        <taxon>Porifera</taxon>
        <taxon>Demospongiae</taxon>
        <taxon>Heteroscleromorpha</taxon>
        <taxon>Haplosclerida</taxon>
        <taxon>Niphatidae</taxon>
        <taxon>Amphimedon</taxon>
    </lineage>
</organism>
<accession>A0A1X7VAV7</accession>
<dbReference type="AlphaFoldDB" id="A0A1X7VAV7"/>
<reference evidence="1" key="1">
    <citation type="submission" date="2017-05" db="UniProtKB">
        <authorList>
            <consortium name="EnsemblMetazoa"/>
        </authorList>
    </citation>
    <scope>IDENTIFICATION</scope>
</reference>